<organism evidence="1 2">
    <name type="scientific">Rhodopirellula islandica</name>
    <dbReference type="NCBI Taxonomy" id="595434"/>
    <lineage>
        <taxon>Bacteria</taxon>
        <taxon>Pseudomonadati</taxon>
        <taxon>Planctomycetota</taxon>
        <taxon>Planctomycetia</taxon>
        <taxon>Pirellulales</taxon>
        <taxon>Pirellulaceae</taxon>
        <taxon>Rhodopirellula</taxon>
    </lineage>
</organism>
<keyword evidence="2" id="KW-1185">Reference proteome</keyword>
<comment type="caution">
    <text evidence="1">The sequence shown here is derived from an EMBL/GenBank/DDBJ whole genome shotgun (WGS) entry which is preliminary data.</text>
</comment>
<dbReference type="AlphaFoldDB" id="A0A0J1BCB5"/>
<dbReference type="EMBL" id="LECT01000029">
    <property type="protein sequence ID" value="KLU04151.1"/>
    <property type="molecule type" value="Genomic_DNA"/>
</dbReference>
<gene>
    <name evidence="1" type="ORF">RISK_003737</name>
</gene>
<evidence type="ECO:0000313" key="1">
    <source>
        <dbReference type="EMBL" id="KLU04151.1"/>
    </source>
</evidence>
<reference evidence="1" key="1">
    <citation type="submission" date="2015-05" db="EMBL/GenBank/DDBJ databases">
        <title>Permanent draft genome of Rhodopirellula islandicus K833.</title>
        <authorList>
            <person name="Kizina J."/>
            <person name="Richter M."/>
            <person name="Glockner F.O."/>
            <person name="Harder J."/>
        </authorList>
    </citation>
    <scope>NUCLEOTIDE SEQUENCE [LARGE SCALE GENOMIC DNA]</scope>
    <source>
        <strain evidence="1">K833</strain>
    </source>
</reference>
<accession>A0A0J1BCB5</accession>
<protein>
    <submittedName>
        <fullName evidence="1">Uncharacterized protein</fullName>
    </submittedName>
</protein>
<dbReference type="Proteomes" id="UP000036367">
    <property type="component" value="Unassembled WGS sequence"/>
</dbReference>
<sequence length="43" mass="5020">MALHVYHPNLGLKPKAFEWRRFATVFASLLGYPTMSWVSRPRS</sequence>
<proteinExistence type="predicted"/>
<name>A0A0J1BCB5_RHOIS</name>
<evidence type="ECO:0000313" key="2">
    <source>
        <dbReference type="Proteomes" id="UP000036367"/>
    </source>
</evidence>